<accession>A0A8I3AJQ6</accession>
<dbReference type="AlphaFoldDB" id="A0A8I3AJQ6"/>
<reference evidence="1" key="1">
    <citation type="journal article" date="2021" name="Mol. Plant Pathol.">
        <title>A 20-kb lineage-specific genomic region tames virulence in pathogenic amphidiploid Verticillium longisporum.</title>
        <authorList>
            <person name="Harting R."/>
            <person name="Starke J."/>
            <person name="Kusch H."/>
            <person name="Poggeler S."/>
            <person name="Maurus I."/>
            <person name="Schluter R."/>
            <person name="Landesfeind M."/>
            <person name="Bulla I."/>
            <person name="Nowrousian M."/>
            <person name="de Jonge R."/>
            <person name="Stahlhut G."/>
            <person name="Hoff K.J."/>
            <person name="Asshauer K.P."/>
            <person name="Thurmer A."/>
            <person name="Stanke M."/>
            <person name="Daniel R."/>
            <person name="Morgenstern B."/>
            <person name="Thomma B.P.H.J."/>
            <person name="Kronstad J.W."/>
            <person name="Braus-Stromeyer S.A."/>
            <person name="Braus G.H."/>
        </authorList>
    </citation>
    <scope>NUCLEOTIDE SEQUENCE</scope>
    <source>
        <strain evidence="1">Vl32</strain>
    </source>
</reference>
<name>A0A8I3AJQ6_VERLO</name>
<protein>
    <submittedName>
        <fullName evidence="1">Uncharacterized protein</fullName>
    </submittedName>
</protein>
<proteinExistence type="predicted"/>
<gene>
    <name evidence="1" type="ORF">HYQ45_013150</name>
</gene>
<comment type="caution">
    <text evidence="1">The sequence shown here is derived from an EMBL/GenBank/DDBJ whole genome shotgun (WGS) entry which is preliminary data.</text>
</comment>
<evidence type="ECO:0000313" key="1">
    <source>
        <dbReference type="EMBL" id="KAG7125536.1"/>
    </source>
</evidence>
<organism evidence="1 2">
    <name type="scientific">Verticillium longisporum</name>
    <name type="common">Verticillium dahliae var. longisporum</name>
    <dbReference type="NCBI Taxonomy" id="100787"/>
    <lineage>
        <taxon>Eukaryota</taxon>
        <taxon>Fungi</taxon>
        <taxon>Dikarya</taxon>
        <taxon>Ascomycota</taxon>
        <taxon>Pezizomycotina</taxon>
        <taxon>Sordariomycetes</taxon>
        <taxon>Hypocreomycetidae</taxon>
        <taxon>Glomerellales</taxon>
        <taxon>Plectosphaerellaceae</taxon>
        <taxon>Verticillium</taxon>
    </lineage>
</organism>
<dbReference type="EMBL" id="JAEMWZ010000313">
    <property type="protein sequence ID" value="KAG7125536.1"/>
    <property type="molecule type" value="Genomic_DNA"/>
</dbReference>
<dbReference type="Proteomes" id="UP000689129">
    <property type="component" value="Unassembled WGS sequence"/>
</dbReference>
<sequence>MVHRSVVEKVGTLGIRAQAGLTQVAEEEDMFAQDAEEDQSLGPFALYFAPPFEPWCTTPPGHVVGGYEPVDFVQH</sequence>
<evidence type="ECO:0000313" key="2">
    <source>
        <dbReference type="Proteomes" id="UP000689129"/>
    </source>
</evidence>